<evidence type="ECO:0000256" key="4">
    <source>
        <dbReference type="ARBA" id="ARBA00022679"/>
    </source>
</evidence>
<gene>
    <name evidence="7" type="ORF">SAMN05421753_10377</name>
</gene>
<evidence type="ECO:0000256" key="3">
    <source>
        <dbReference type="ARBA" id="ARBA00022519"/>
    </source>
</evidence>
<dbReference type="OrthoDB" id="9801955at2"/>
<comment type="subcellular location">
    <subcellularLocation>
        <location evidence="1">Cell inner membrane</location>
    </subcellularLocation>
</comment>
<evidence type="ECO:0000313" key="8">
    <source>
        <dbReference type="Proteomes" id="UP000199518"/>
    </source>
</evidence>
<dbReference type="GO" id="GO:0016746">
    <property type="term" value="F:acyltransferase activity"/>
    <property type="evidence" value="ECO:0007669"/>
    <property type="project" value="UniProtKB-KW"/>
</dbReference>
<keyword evidence="5" id="KW-0472">Membrane</keyword>
<name>A0A1I3D3K5_9PLAN</name>
<dbReference type="STRING" id="1576369.SAMN05421753_10377"/>
<protein>
    <submittedName>
        <fullName evidence="7">KDO2-lipid IV(A) lauroyltransferase</fullName>
    </submittedName>
</protein>
<keyword evidence="8" id="KW-1185">Reference proteome</keyword>
<evidence type="ECO:0000256" key="1">
    <source>
        <dbReference type="ARBA" id="ARBA00004533"/>
    </source>
</evidence>
<dbReference type="EMBL" id="FOQD01000003">
    <property type="protein sequence ID" value="SFH81292.1"/>
    <property type="molecule type" value="Genomic_DNA"/>
</dbReference>
<dbReference type="GO" id="GO:0009247">
    <property type="term" value="P:glycolipid biosynthetic process"/>
    <property type="evidence" value="ECO:0007669"/>
    <property type="project" value="UniProtKB-ARBA"/>
</dbReference>
<organism evidence="7 8">
    <name type="scientific">Planctomicrobium piriforme</name>
    <dbReference type="NCBI Taxonomy" id="1576369"/>
    <lineage>
        <taxon>Bacteria</taxon>
        <taxon>Pseudomonadati</taxon>
        <taxon>Planctomycetota</taxon>
        <taxon>Planctomycetia</taxon>
        <taxon>Planctomycetales</taxon>
        <taxon>Planctomycetaceae</taxon>
        <taxon>Planctomicrobium</taxon>
    </lineage>
</organism>
<proteinExistence type="predicted"/>
<accession>A0A1I3D3K5</accession>
<sequence>MTFREVRWSLEYVGFRTLACVIEILSPRQLQRLALALSWLFVRVLPRRLTRYDVASENLRAAFGQELSSAEIDSIIRGMWIHLFRLVAEMIQFPRKFRLENCRQVLVFRNRAAGVKAMLSGRPVFLVGGHYGNWEASTATFGQFGFRMGMVARELDNPYLHRWFAKARESTGHQLLLKDGGWDGMLDIVQAGGNLGLLCDQDAGKRGVFVNFFGRPASTYRSIALLALEHKAIIVVGYGRRLPDDFDTARWSRFEIGCEDIIDVTEIEAEDEVRAVTERYSAALERAIRRSPEQYFWVHRRWKSVPKQKTASLNRKAG</sequence>
<keyword evidence="2" id="KW-1003">Cell membrane</keyword>
<evidence type="ECO:0000256" key="2">
    <source>
        <dbReference type="ARBA" id="ARBA00022475"/>
    </source>
</evidence>
<reference evidence="8" key="1">
    <citation type="submission" date="2016-10" db="EMBL/GenBank/DDBJ databases">
        <authorList>
            <person name="Varghese N."/>
            <person name="Submissions S."/>
        </authorList>
    </citation>
    <scope>NUCLEOTIDE SEQUENCE [LARGE SCALE GENOMIC DNA]</scope>
    <source>
        <strain evidence="8">DSM 26348</strain>
    </source>
</reference>
<dbReference type="Pfam" id="PF03279">
    <property type="entry name" value="Lip_A_acyltrans"/>
    <property type="match status" value="1"/>
</dbReference>
<dbReference type="InterPro" id="IPR004960">
    <property type="entry name" value="LipA_acyltrans"/>
</dbReference>
<keyword evidence="3" id="KW-0997">Cell inner membrane</keyword>
<dbReference type="PANTHER" id="PTHR30606:SF10">
    <property type="entry name" value="PHOSPHATIDYLINOSITOL MANNOSIDE ACYLTRANSFERASE"/>
    <property type="match status" value="1"/>
</dbReference>
<dbReference type="GO" id="GO:0005886">
    <property type="term" value="C:plasma membrane"/>
    <property type="evidence" value="ECO:0007669"/>
    <property type="project" value="UniProtKB-SubCell"/>
</dbReference>
<dbReference type="PANTHER" id="PTHR30606">
    <property type="entry name" value="LIPID A BIOSYNTHESIS LAUROYL ACYLTRANSFERASE"/>
    <property type="match status" value="1"/>
</dbReference>
<evidence type="ECO:0000313" key="7">
    <source>
        <dbReference type="EMBL" id="SFH81292.1"/>
    </source>
</evidence>
<keyword evidence="6" id="KW-0012">Acyltransferase</keyword>
<evidence type="ECO:0000256" key="6">
    <source>
        <dbReference type="ARBA" id="ARBA00023315"/>
    </source>
</evidence>
<evidence type="ECO:0000256" key="5">
    <source>
        <dbReference type="ARBA" id="ARBA00023136"/>
    </source>
</evidence>
<dbReference type="AlphaFoldDB" id="A0A1I3D3K5"/>
<dbReference type="Proteomes" id="UP000199518">
    <property type="component" value="Unassembled WGS sequence"/>
</dbReference>
<dbReference type="RefSeq" id="WP_092048105.1">
    <property type="nucleotide sequence ID" value="NZ_FOQD01000003.1"/>
</dbReference>
<dbReference type="CDD" id="cd07984">
    <property type="entry name" value="LPLAT_LABLAT-like"/>
    <property type="match status" value="1"/>
</dbReference>
<keyword evidence="4 7" id="KW-0808">Transferase</keyword>